<comment type="caution">
    <text evidence="1">The sequence shown here is derived from an EMBL/GenBank/DDBJ whole genome shotgun (WGS) entry which is preliminary data.</text>
</comment>
<dbReference type="EMBL" id="MU277209">
    <property type="protein sequence ID" value="KAI0062064.1"/>
    <property type="molecule type" value="Genomic_DNA"/>
</dbReference>
<evidence type="ECO:0000313" key="1">
    <source>
        <dbReference type="EMBL" id="KAI0062064.1"/>
    </source>
</evidence>
<reference evidence="1" key="2">
    <citation type="journal article" date="2022" name="New Phytol.">
        <title>Evolutionary transition to the ectomycorrhizal habit in the genomes of a hyperdiverse lineage of mushroom-forming fungi.</title>
        <authorList>
            <person name="Looney B."/>
            <person name="Miyauchi S."/>
            <person name="Morin E."/>
            <person name="Drula E."/>
            <person name="Courty P.E."/>
            <person name="Kohler A."/>
            <person name="Kuo A."/>
            <person name="LaButti K."/>
            <person name="Pangilinan J."/>
            <person name="Lipzen A."/>
            <person name="Riley R."/>
            <person name="Andreopoulos W."/>
            <person name="He G."/>
            <person name="Johnson J."/>
            <person name="Nolan M."/>
            <person name="Tritt A."/>
            <person name="Barry K.W."/>
            <person name="Grigoriev I.V."/>
            <person name="Nagy L.G."/>
            <person name="Hibbett D."/>
            <person name="Henrissat B."/>
            <person name="Matheny P.B."/>
            <person name="Labbe J."/>
            <person name="Martin F.M."/>
        </authorList>
    </citation>
    <scope>NUCLEOTIDE SEQUENCE</scope>
    <source>
        <strain evidence="1">HHB10654</strain>
    </source>
</reference>
<sequence>MSAQLRFAQESYTDWTPPELWIDIFEWATFVPGLNDVDLPNPFDHLTIFTPGDAEHTFRERDVKASVFTQKSIVLVCKDWLTIATPLLYRCLIVRNRMVAERLGFTLNASQLLAGQCGGASVGSHTRHLIIQSRERCDLSIIASSLPNLQILTCFDPTTPLVIPSEAIPSINDLTSRDTTPVDALSFLRALLGTCGSSLRRIGVKRLPYSIRRDVTTFTNMCMNMAPRLHTLDIPEVSLTRDLDLRPSAHPASTTDDIQNHEFLLPTWSSPDEILTIFQIMEIKKRLLDQWLPFFHIHGPFLTTVHLRFDSLHGFGSASRVASGKLSMVRTHCPNLRYLVLHFPSVPY</sequence>
<name>A0ACB8SZT3_9AGAM</name>
<evidence type="ECO:0000313" key="2">
    <source>
        <dbReference type="Proteomes" id="UP000814140"/>
    </source>
</evidence>
<protein>
    <submittedName>
        <fullName evidence="1">Uncharacterized protein</fullName>
    </submittedName>
</protein>
<reference evidence="1" key="1">
    <citation type="submission" date="2021-03" db="EMBL/GenBank/DDBJ databases">
        <authorList>
            <consortium name="DOE Joint Genome Institute"/>
            <person name="Ahrendt S."/>
            <person name="Looney B.P."/>
            <person name="Miyauchi S."/>
            <person name="Morin E."/>
            <person name="Drula E."/>
            <person name="Courty P.E."/>
            <person name="Chicoki N."/>
            <person name="Fauchery L."/>
            <person name="Kohler A."/>
            <person name="Kuo A."/>
            <person name="Labutti K."/>
            <person name="Pangilinan J."/>
            <person name="Lipzen A."/>
            <person name="Riley R."/>
            <person name="Andreopoulos W."/>
            <person name="He G."/>
            <person name="Johnson J."/>
            <person name="Barry K.W."/>
            <person name="Grigoriev I.V."/>
            <person name="Nagy L."/>
            <person name="Hibbett D."/>
            <person name="Henrissat B."/>
            <person name="Matheny P.B."/>
            <person name="Labbe J."/>
            <person name="Martin F."/>
        </authorList>
    </citation>
    <scope>NUCLEOTIDE SEQUENCE</scope>
    <source>
        <strain evidence="1">HHB10654</strain>
    </source>
</reference>
<proteinExistence type="predicted"/>
<gene>
    <name evidence="1" type="ORF">BV25DRAFT_1838586</name>
</gene>
<dbReference type="Proteomes" id="UP000814140">
    <property type="component" value="Unassembled WGS sequence"/>
</dbReference>
<organism evidence="1 2">
    <name type="scientific">Artomyces pyxidatus</name>
    <dbReference type="NCBI Taxonomy" id="48021"/>
    <lineage>
        <taxon>Eukaryota</taxon>
        <taxon>Fungi</taxon>
        <taxon>Dikarya</taxon>
        <taxon>Basidiomycota</taxon>
        <taxon>Agaricomycotina</taxon>
        <taxon>Agaricomycetes</taxon>
        <taxon>Russulales</taxon>
        <taxon>Auriscalpiaceae</taxon>
        <taxon>Artomyces</taxon>
    </lineage>
</organism>
<accession>A0ACB8SZT3</accession>
<keyword evidence="2" id="KW-1185">Reference proteome</keyword>